<gene>
    <name evidence="1" type="ORF">F1649_19960</name>
</gene>
<proteinExistence type="predicted"/>
<accession>A0A5M9GNV2</accession>
<reference evidence="1 2" key="1">
    <citation type="submission" date="2019-09" db="EMBL/GenBank/DDBJ databases">
        <title>Pararcticibacter amylolyticus gen. nov., sp. nov., isolated from a rottenly hemp rope, and reclassification of Pedobacter tournemirensis as Pararcticibacter tournemirensis comb. nov.</title>
        <authorList>
            <person name="Cai Y."/>
        </authorList>
    </citation>
    <scope>NUCLEOTIDE SEQUENCE [LARGE SCALE GENOMIC DNA]</scope>
    <source>
        <strain evidence="1 2">TF5-37.2-LB10</strain>
    </source>
</reference>
<dbReference type="RefSeq" id="WP_141815464.1">
    <property type="nucleotide sequence ID" value="NZ_VFPL01000001.1"/>
</dbReference>
<dbReference type="Proteomes" id="UP000322918">
    <property type="component" value="Unassembled WGS sequence"/>
</dbReference>
<dbReference type="EMBL" id="VWNE01000043">
    <property type="protein sequence ID" value="KAA8476392.1"/>
    <property type="molecule type" value="Genomic_DNA"/>
</dbReference>
<dbReference type="AlphaFoldDB" id="A0A5M9GNV2"/>
<evidence type="ECO:0000313" key="1">
    <source>
        <dbReference type="EMBL" id="KAA8476392.1"/>
    </source>
</evidence>
<organism evidence="1 2">
    <name type="scientific">Arcticibacter tournemirensis</name>
    <dbReference type="NCBI Taxonomy" id="699437"/>
    <lineage>
        <taxon>Bacteria</taxon>
        <taxon>Pseudomonadati</taxon>
        <taxon>Bacteroidota</taxon>
        <taxon>Sphingobacteriia</taxon>
        <taxon>Sphingobacteriales</taxon>
        <taxon>Sphingobacteriaceae</taxon>
        <taxon>Arcticibacter</taxon>
    </lineage>
</organism>
<name>A0A5M9GNV2_9SPHI</name>
<comment type="caution">
    <text evidence="1">The sequence shown here is derived from an EMBL/GenBank/DDBJ whole genome shotgun (WGS) entry which is preliminary data.</text>
</comment>
<protein>
    <submittedName>
        <fullName evidence="1">Uncharacterized protein</fullName>
    </submittedName>
</protein>
<keyword evidence="2" id="KW-1185">Reference proteome</keyword>
<evidence type="ECO:0000313" key="2">
    <source>
        <dbReference type="Proteomes" id="UP000322918"/>
    </source>
</evidence>
<dbReference type="PROSITE" id="PS51257">
    <property type="entry name" value="PROKAR_LIPOPROTEIN"/>
    <property type="match status" value="1"/>
</dbReference>
<sequence length="183" mass="21148">MKGIILLISIVASIASCRNNPDKGPVNNSSKIKPYSQMSISEKLAFTNRLSERLRGDPQFKRMNEMYQNTANMWLSRDRSKDIHPPREKNKMLKEWIEYYRNRGVEDPALFLKRQKQFAALYAKVRKKFPELSNLDAAALNRVFKDASSYPDLSIRLKSIAKGKRSVASRDTAFETTHQDESF</sequence>